<sequence length="75" mass="8267">MRVVGLSSTLRALQKGHLIEVYLAKDAEHRVLQPLQKQCEERGISIVWVDSQLALGRACGLRIGTSAVGILREDI</sequence>
<keyword evidence="3" id="KW-1185">Reference proteome</keyword>
<name>A0A2U3DCH2_SULT2</name>
<accession>A0A2U3DCH2</accession>
<dbReference type="AlphaFoldDB" id="A0A2U3DCH2"/>
<evidence type="ECO:0000313" key="2">
    <source>
        <dbReference type="EMBL" id="PWI58984.1"/>
    </source>
</evidence>
<dbReference type="EMBL" id="MPDK01000002">
    <property type="protein sequence ID" value="PWI58984.1"/>
    <property type="molecule type" value="Genomic_DNA"/>
</dbReference>
<evidence type="ECO:0000313" key="3">
    <source>
        <dbReference type="Proteomes" id="UP000245380"/>
    </source>
</evidence>
<reference evidence="2 3" key="1">
    <citation type="submission" date="2016-11" db="EMBL/GenBank/DDBJ databases">
        <title>Comparative genomics of Acidibacillus ferroxidans species.</title>
        <authorList>
            <person name="Oliveira G."/>
            <person name="Nunes G."/>
            <person name="Oliveira R."/>
            <person name="Araujo F."/>
            <person name="Salim A."/>
            <person name="Scholte L."/>
            <person name="Morais D."/>
            <person name="Nancucheo I."/>
            <person name="Johnson D.B."/>
            <person name="Grail B."/>
            <person name="Bittencourt J."/>
            <person name="Valadares R."/>
        </authorList>
    </citation>
    <scope>NUCLEOTIDE SEQUENCE [LARGE SCALE GENOMIC DNA]</scope>
    <source>
        <strain evidence="2 3">Y002</strain>
    </source>
</reference>
<dbReference type="Pfam" id="PF01248">
    <property type="entry name" value="Ribosomal_L7Ae"/>
    <property type="match status" value="1"/>
</dbReference>
<organism evidence="2 3">
    <name type="scientific">Sulfoacidibacillus thermotolerans</name>
    <name type="common">Acidibacillus sulfuroxidans</name>
    <dbReference type="NCBI Taxonomy" id="1765684"/>
    <lineage>
        <taxon>Bacteria</taxon>
        <taxon>Bacillati</taxon>
        <taxon>Bacillota</taxon>
        <taxon>Bacilli</taxon>
        <taxon>Bacillales</taxon>
        <taxon>Alicyclobacillaceae</taxon>
        <taxon>Sulfoacidibacillus</taxon>
    </lineage>
</organism>
<dbReference type="Proteomes" id="UP000245380">
    <property type="component" value="Unassembled WGS sequence"/>
</dbReference>
<proteinExistence type="predicted"/>
<evidence type="ECO:0000259" key="1">
    <source>
        <dbReference type="Pfam" id="PF01248"/>
    </source>
</evidence>
<dbReference type="SUPFAM" id="SSF55315">
    <property type="entry name" value="L30e-like"/>
    <property type="match status" value="1"/>
</dbReference>
<dbReference type="InterPro" id="IPR029064">
    <property type="entry name" value="Ribosomal_eL30-like_sf"/>
</dbReference>
<comment type="caution">
    <text evidence="2">The sequence shown here is derived from an EMBL/GenBank/DDBJ whole genome shotgun (WGS) entry which is preliminary data.</text>
</comment>
<gene>
    <name evidence="2" type="ORF">BM613_00480</name>
</gene>
<dbReference type="Gene3D" id="3.30.1330.30">
    <property type="match status" value="1"/>
</dbReference>
<feature type="domain" description="Ribosomal protein eL8/eL30/eS12/Gadd45" evidence="1">
    <location>
        <begin position="3"/>
        <end position="73"/>
    </location>
</feature>
<dbReference type="InterPro" id="IPR004038">
    <property type="entry name" value="Ribosomal_eL8/eL30/eS12/Gad45"/>
</dbReference>
<protein>
    <recommendedName>
        <fullName evidence="1">Ribosomal protein eL8/eL30/eS12/Gadd45 domain-containing protein</fullName>
    </recommendedName>
</protein>